<gene>
    <name evidence="1" type="ordered locus">At2g01220At2g01230</name>
</gene>
<accession>Q8H192</accession>
<protein>
    <submittedName>
        <fullName evidence="1">Uncharacterized protein At2g01220At2g01230</fullName>
    </submittedName>
</protein>
<dbReference type="EMBL" id="BT000350">
    <property type="protein sequence ID" value="AAN15669.1"/>
    <property type="molecule type" value="mRNA"/>
</dbReference>
<dbReference type="AlphaFoldDB" id="Q8H192"/>
<proteinExistence type="evidence at transcript level"/>
<evidence type="ECO:0000313" key="1">
    <source>
        <dbReference type="EMBL" id="AAN15669.1"/>
    </source>
</evidence>
<sequence>MGTCAVRFIHFLGKHTGLMKTERLYYLALLTHYMKVISSC</sequence>
<organism evidence="1">
    <name type="scientific">Arabidopsis thaliana</name>
    <name type="common">Mouse-ear cress</name>
    <dbReference type="NCBI Taxonomy" id="3702"/>
    <lineage>
        <taxon>Eukaryota</taxon>
        <taxon>Viridiplantae</taxon>
        <taxon>Streptophyta</taxon>
        <taxon>Embryophyta</taxon>
        <taxon>Tracheophyta</taxon>
        <taxon>Spermatophyta</taxon>
        <taxon>Magnoliopsida</taxon>
        <taxon>eudicotyledons</taxon>
        <taxon>Gunneridae</taxon>
        <taxon>Pentapetalae</taxon>
        <taxon>rosids</taxon>
        <taxon>malvids</taxon>
        <taxon>Brassicales</taxon>
        <taxon>Brassicaceae</taxon>
        <taxon>Camelineae</taxon>
        <taxon>Arabidopsis</taxon>
    </lineage>
</organism>
<reference evidence="1" key="1">
    <citation type="submission" date="2002-09" db="EMBL/GenBank/DDBJ databases">
        <authorList>
            <person name="Nguyen M."/>
            <person name="Karlin-Neumann G."/>
            <person name="Southwick A."/>
            <person name="Tripp M."/>
            <person name="Miranda M."/>
            <person name="Palm C.J."/>
            <person name="Bowser L."/>
            <person name="Jones T."/>
            <person name="Banh J."/>
            <person name="Carninci P."/>
            <person name="Chen H."/>
            <person name="Cheuk R."/>
            <person name="Chung M.K."/>
            <person name="Hayashizaki Y."/>
            <person name="Ishida J."/>
            <person name="Kamiya A."/>
            <person name="Kawai J."/>
            <person name="Kim C."/>
            <person name="Lin J."/>
            <person name="Liu S.X."/>
            <person name="Narusaka M."/>
            <person name="Pham P.K."/>
            <person name="Sakano H."/>
            <person name="Sakurai T."/>
            <person name="Satou M."/>
            <person name="Seki M."/>
            <person name="Shinn P."/>
            <person name="Yamada K."/>
            <person name="Shinozaki K."/>
            <person name="Ecker J."/>
            <person name="Theologis A."/>
            <person name="Davis R.W."/>
        </authorList>
    </citation>
    <scope>NUCLEOTIDE SEQUENCE</scope>
</reference>
<name>Q8H192_ARATH</name>